<gene>
    <name evidence="1" type="ORF">BBN63_32745</name>
</gene>
<reference evidence="1 2" key="1">
    <citation type="submission" date="2016-11" db="EMBL/GenBank/DDBJ databases">
        <title>Complete genome sequence of Streptomyces niveus SCSIO 3406.</title>
        <authorList>
            <person name="Zhu Q."/>
            <person name="Cheng W."/>
            <person name="Song Y."/>
            <person name="Li Q."/>
            <person name="Ju J."/>
        </authorList>
    </citation>
    <scope>NUCLEOTIDE SEQUENCE [LARGE SCALE GENOMIC DNA]</scope>
    <source>
        <strain evidence="1 2">SCSIO 3406</strain>
    </source>
</reference>
<dbReference type="KEGG" id="snw:BBN63_32745"/>
<dbReference type="Proteomes" id="UP000189677">
    <property type="component" value="Chromosome"/>
</dbReference>
<name>A0A1U9R1Z9_STRNV</name>
<evidence type="ECO:0000313" key="1">
    <source>
        <dbReference type="EMBL" id="AQU70243.1"/>
    </source>
</evidence>
<dbReference type="AlphaFoldDB" id="A0A1U9R1Z9"/>
<sequence length="148" mass="17351">MFGRKRRQMRREFAEIWRQHAEMINTWEREEQEPVPQPEPVGDLAPVVDDFLPADLRVPTRDDVEGMMMRRQMPLVLDGEVHACPQCGSYRDWIVFTLGDEVWLRCRAGHQSLEPRLDTAWFDRNSGPTESRHATFDEGLRHLGHPDT</sequence>
<organism evidence="1 2">
    <name type="scientific">Streptomyces niveus</name>
    <name type="common">Streptomyces spheroides</name>
    <dbReference type="NCBI Taxonomy" id="193462"/>
    <lineage>
        <taxon>Bacteria</taxon>
        <taxon>Bacillati</taxon>
        <taxon>Actinomycetota</taxon>
        <taxon>Actinomycetes</taxon>
        <taxon>Kitasatosporales</taxon>
        <taxon>Streptomycetaceae</taxon>
        <taxon>Streptomyces</taxon>
    </lineage>
</organism>
<keyword evidence="2" id="KW-1185">Reference proteome</keyword>
<evidence type="ECO:0000313" key="2">
    <source>
        <dbReference type="Proteomes" id="UP000189677"/>
    </source>
</evidence>
<dbReference type="EMBL" id="CP018047">
    <property type="protein sequence ID" value="AQU70243.1"/>
    <property type="molecule type" value="Genomic_DNA"/>
</dbReference>
<dbReference type="RefSeq" id="WP_078078924.1">
    <property type="nucleotide sequence ID" value="NZ_CP018047.1"/>
</dbReference>
<protein>
    <submittedName>
        <fullName evidence="1">Uncharacterized protein</fullName>
    </submittedName>
</protein>
<accession>A0A1U9R1Z9</accession>
<proteinExistence type="predicted"/>